<keyword evidence="2" id="KW-0472">Membrane</keyword>
<dbReference type="Proteomes" id="UP000694844">
    <property type="component" value="Chromosome 6"/>
</dbReference>
<organism evidence="3 4">
    <name type="scientific">Crassostrea virginica</name>
    <name type="common">Eastern oyster</name>
    <dbReference type="NCBI Taxonomy" id="6565"/>
    <lineage>
        <taxon>Eukaryota</taxon>
        <taxon>Metazoa</taxon>
        <taxon>Spiralia</taxon>
        <taxon>Lophotrochozoa</taxon>
        <taxon>Mollusca</taxon>
        <taxon>Bivalvia</taxon>
        <taxon>Autobranchia</taxon>
        <taxon>Pteriomorphia</taxon>
        <taxon>Ostreida</taxon>
        <taxon>Ostreoidea</taxon>
        <taxon>Ostreidae</taxon>
        <taxon>Crassostrea</taxon>
    </lineage>
</organism>
<dbReference type="RefSeq" id="XP_022286637.1">
    <property type="nucleotide sequence ID" value="XM_022430929.1"/>
</dbReference>
<gene>
    <name evidence="4" type="primary">LOC111099596</name>
</gene>
<feature type="compositionally biased region" description="Polar residues" evidence="1">
    <location>
        <begin position="233"/>
        <end position="243"/>
    </location>
</feature>
<evidence type="ECO:0000256" key="1">
    <source>
        <dbReference type="SAM" id="MobiDB-lite"/>
    </source>
</evidence>
<reference evidence="4" key="1">
    <citation type="submission" date="2025-08" db="UniProtKB">
        <authorList>
            <consortium name="RefSeq"/>
        </authorList>
    </citation>
    <scope>IDENTIFICATION</scope>
    <source>
        <tissue evidence="4">Whole sample</tissue>
    </source>
</reference>
<feature type="region of interest" description="Disordered" evidence="1">
    <location>
        <begin position="219"/>
        <end position="243"/>
    </location>
</feature>
<accession>A0A8B8A589</accession>
<evidence type="ECO:0000313" key="3">
    <source>
        <dbReference type="Proteomes" id="UP000694844"/>
    </source>
</evidence>
<dbReference type="AlphaFoldDB" id="A0A8B8A589"/>
<dbReference type="KEGG" id="cvn:111099596"/>
<sequence>MNCSSDTYRSEFLAVIPPKSSLAVSSPTSSLAATSPISSLAVSSPPSSLAVSSSSSSLAATSPTSLAATSPTSTLVVTSSRTSLAVNSPTSLAELGCAHGCIDSAKTVKRVERCPQTQEAWEEEAARKNCGDIPNSCSSFVYHCVMNTWQNETLEVCAEHRFVVGKNCPEYNFLGTRIQRNEKVNCSKCPAVYNSTKSYHYLECYRHVRLADPLFEPEFTTSSTPDDDKTTQRNDSMTSSVAKGESIIQNQHSNIDMKITIALGSFCAYALLILIIAVVALILILHNDKKTSRPISTKLCTKQPWVKGIQVCSNEGPVLFQDETPMTKRYEE</sequence>
<keyword evidence="2" id="KW-1133">Transmembrane helix</keyword>
<protein>
    <submittedName>
        <fullName evidence="4">Uncharacterized protein LOC111099596 isoform X1</fullName>
    </submittedName>
</protein>
<evidence type="ECO:0000256" key="2">
    <source>
        <dbReference type="SAM" id="Phobius"/>
    </source>
</evidence>
<keyword evidence="3" id="KW-1185">Reference proteome</keyword>
<feature type="transmembrane region" description="Helical" evidence="2">
    <location>
        <begin position="259"/>
        <end position="285"/>
    </location>
</feature>
<dbReference type="GeneID" id="111099596"/>
<keyword evidence="2" id="KW-0812">Transmembrane</keyword>
<dbReference type="OrthoDB" id="6202962at2759"/>
<evidence type="ECO:0000313" key="4">
    <source>
        <dbReference type="RefSeq" id="XP_022286637.1"/>
    </source>
</evidence>
<proteinExistence type="predicted"/>
<name>A0A8B8A589_CRAVI</name>